<name>A0A392V6Z7_9FABA</name>
<dbReference type="AlphaFoldDB" id="A0A392V6Z7"/>
<evidence type="ECO:0000313" key="2">
    <source>
        <dbReference type="EMBL" id="MCI84034.1"/>
    </source>
</evidence>
<feature type="non-terminal residue" evidence="2">
    <location>
        <position position="55"/>
    </location>
</feature>
<dbReference type="EMBL" id="LXQA011081275">
    <property type="protein sequence ID" value="MCI84034.1"/>
    <property type="molecule type" value="Genomic_DNA"/>
</dbReference>
<comment type="caution">
    <text evidence="2">The sequence shown here is derived from an EMBL/GenBank/DDBJ whole genome shotgun (WGS) entry which is preliminary data.</text>
</comment>
<evidence type="ECO:0000313" key="3">
    <source>
        <dbReference type="Proteomes" id="UP000265520"/>
    </source>
</evidence>
<protein>
    <submittedName>
        <fullName evidence="2">Uncharacterized protein</fullName>
    </submittedName>
</protein>
<accession>A0A392V6Z7</accession>
<organism evidence="2 3">
    <name type="scientific">Trifolium medium</name>
    <dbReference type="NCBI Taxonomy" id="97028"/>
    <lineage>
        <taxon>Eukaryota</taxon>
        <taxon>Viridiplantae</taxon>
        <taxon>Streptophyta</taxon>
        <taxon>Embryophyta</taxon>
        <taxon>Tracheophyta</taxon>
        <taxon>Spermatophyta</taxon>
        <taxon>Magnoliopsida</taxon>
        <taxon>eudicotyledons</taxon>
        <taxon>Gunneridae</taxon>
        <taxon>Pentapetalae</taxon>
        <taxon>rosids</taxon>
        <taxon>fabids</taxon>
        <taxon>Fabales</taxon>
        <taxon>Fabaceae</taxon>
        <taxon>Papilionoideae</taxon>
        <taxon>50 kb inversion clade</taxon>
        <taxon>NPAAA clade</taxon>
        <taxon>Hologalegina</taxon>
        <taxon>IRL clade</taxon>
        <taxon>Trifolieae</taxon>
        <taxon>Trifolium</taxon>
    </lineage>
</organism>
<keyword evidence="3" id="KW-1185">Reference proteome</keyword>
<proteinExistence type="predicted"/>
<sequence>MSGIAERLLKLTADKKVSKNKAKVRTKALLSQTGPGGSSSPVGGQACSSDPKETP</sequence>
<reference evidence="2 3" key="1">
    <citation type="journal article" date="2018" name="Front. Plant Sci.">
        <title>Red Clover (Trifolium pratense) and Zigzag Clover (T. medium) - A Picture of Genomic Similarities and Differences.</title>
        <authorList>
            <person name="Dluhosova J."/>
            <person name="Istvanek J."/>
            <person name="Nedelnik J."/>
            <person name="Repkova J."/>
        </authorList>
    </citation>
    <scope>NUCLEOTIDE SEQUENCE [LARGE SCALE GENOMIC DNA]</scope>
    <source>
        <strain evidence="3">cv. 10/8</strain>
        <tissue evidence="2">Leaf</tissue>
    </source>
</reference>
<dbReference type="Proteomes" id="UP000265520">
    <property type="component" value="Unassembled WGS sequence"/>
</dbReference>
<feature type="region of interest" description="Disordered" evidence="1">
    <location>
        <begin position="15"/>
        <end position="55"/>
    </location>
</feature>
<evidence type="ECO:0000256" key="1">
    <source>
        <dbReference type="SAM" id="MobiDB-lite"/>
    </source>
</evidence>